<dbReference type="AlphaFoldDB" id="A0A834VX15"/>
<dbReference type="PANTHER" id="PTHR35995:SF1">
    <property type="entry name" value="OS04G0690500 PROTEIN"/>
    <property type="match status" value="1"/>
</dbReference>
<dbReference type="EMBL" id="JAAIUW010000110">
    <property type="protein sequence ID" value="KAF7800928.1"/>
    <property type="molecule type" value="Genomic_DNA"/>
</dbReference>
<sequence>MCFPTVGTRVRGRLTHHRFHSFATSALREIHWPFVAKISSLLQFLRNFYVSSNNTTPIHQFRIILNIKRSYYIPHAKVGLNSTLKHAVSGIGLLFHCVCHFPHNLRQILRDDKVSIAIISSKKGCNIMSWNHPSLMIPNNKDTGKSVIEHGKSRDLLRWRKRIGHMFHIIRWNKSIKPTTCHVGSNKVEGVKMMRKVWMRTLTKRKTKA</sequence>
<evidence type="ECO:0000313" key="1">
    <source>
        <dbReference type="EMBL" id="KAF7800928.1"/>
    </source>
</evidence>
<evidence type="ECO:0000313" key="2">
    <source>
        <dbReference type="Proteomes" id="UP000634136"/>
    </source>
</evidence>
<protein>
    <submittedName>
        <fullName evidence="1">Uncharacterized protein</fullName>
    </submittedName>
</protein>
<name>A0A834VX15_9FABA</name>
<dbReference type="PANTHER" id="PTHR35995">
    <property type="entry name" value="OS04G0690500 PROTEIN"/>
    <property type="match status" value="1"/>
</dbReference>
<organism evidence="1 2">
    <name type="scientific">Senna tora</name>
    <dbReference type="NCBI Taxonomy" id="362788"/>
    <lineage>
        <taxon>Eukaryota</taxon>
        <taxon>Viridiplantae</taxon>
        <taxon>Streptophyta</taxon>
        <taxon>Embryophyta</taxon>
        <taxon>Tracheophyta</taxon>
        <taxon>Spermatophyta</taxon>
        <taxon>Magnoliopsida</taxon>
        <taxon>eudicotyledons</taxon>
        <taxon>Gunneridae</taxon>
        <taxon>Pentapetalae</taxon>
        <taxon>rosids</taxon>
        <taxon>fabids</taxon>
        <taxon>Fabales</taxon>
        <taxon>Fabaceae</taxon>
        <taxon>Caesalpinioideae</taxon>
        <taxon>Cassia clade</taxon>
        <taxon>Senna</taxon>
    </lineage>
</organism>
<dbReference type="Proteomes" id="UP000634136">
    <property type="component" value="Unassembled WGS sequence"/>
</dbReference>
<accession>A0A834VX15</accession>
<gene>
    <name evidence="1" type="ORF">G2W53_044576</name>
</gene>
<keyword evidence="2" id="KW-1185">Reference proteome</keyword>
<proteinExistence type="predicted"/>
<comment type="caution">
    <text evidence="1">The sequence shown here is derived from an EMBL/GenBank/DDBJ whole genome shotgun (WGS) entry which is preliminary data.</text>
</comment>
<reference evidence="1" key="1">
    <citation type="submission" date="2020-09" db="EMBL/GenBank/DDBJ databases">
        <title>Genome-Enabled Discovery of Anthraquinone Biosynthesis in Senna tora.</title>
        <authorList>
            <person name="Kang S.-H."/>
            <person name="Pandey R.P."/>
            <person name="Lee C.-M."/>
            <person name="Sim J.-S."/>
            <person name="Jeong J.-T."/>
            <person name="Choi B.-S."/>
            <person name="Jung M."/>
            <person name="Ginzburg D."/>
            <person name="Zhao K."/>
            <person name="Won S.Y."/>
            <person name="Oh T.-J."/>
            <person name="Yu Y."/>
            <person name="Kim N.-H."/>
            <person name="Lee O.R."/>
            <person name="Lee T.-H."/>
            <person name="Bashyal P."/>
            <person name="Kim T.-S."/>
            <person name="Lee W.-H."/>
            <person name="Kawkins C."/>
            <person name="Kim C.-K."/>
            <person name="Kim J.S."/>
            <person name="Ahn B.O."/>
            <person name="Rhee S.Y."/>
            <person name="Sohng J.K."/>
        </authorList>
    </citation>
    <scope>NUCLEOTIDE SEQUENCE</scope>
    <source>
        <tissue evidence="1">Leaf</tissue>
    </source>
</reference>
<dbReference type="OrthoDB" id="1924480at2759"/>